<feature type="region of interest" description="Disordered" evidence="1">
    <location>
        <begin position="904"/>
        <end position="932"/>
    </location>
</feature>
<proteinExistence type="predicted"/>
<feature type="compositionally biased region" description="Basic residues" evidence="1">
    <location>
        <begin position="831"/>
        <end position="842"/>
    </location>
</feature>
<dbReference type="AlphaFoldDB" id="A0AAD5W247"/>
<sequence length="985" mass="108079">MLWTMRPVGRLDLSQARPQALVRRPSPTPPSPVEETDEYDTPTISSRTQVPLLPPSSSPAKAVLENSSPNSPAIVSAAPEGTDTASDLGRNTQSLALGAPTFPPPFAAVTEAIEAFGDDEDKLEDYQTQELEDSALSSRSFIVSVAPKDTHAASDSSKSCQPLSLDTPTSLPPYAAVAEAATEATADSVASSQVLGVNVSSHPSRPLKSEPESSTSSPDSVLPASAPVPTRRIHPPWNFRNPPPILDPSLGVPSSHVPRILTKTYQRIMAVLRAHDERVITISASDCWDPVYEILGIDPRHMYFNTEPCRPPRNTEEMRVFISTQVRFLATFEGPYISMYTSERDKGDQIGWIRREVVPIFFDQYPELELTEAWVHKLDRHCRARFTADLEKGDKDVNQGRTVRHKPRTVDWKASMAKAKSQEIGRRMAELREADRSEPQAPNLKYYHQAKSELINSATQEDRDRYAAEAEEANKKRNGPPTLEDIFSGQKEIIYCLQDSVNDHFGWEPGQSGDAVCYLVAAFRDQTNRINVEATFASNKKVKDTDPLACAVTKAYGSHVHKSFKRFAEVLLPRHKLNGKVPEVMLTEGGELTFPPLAVDKVAPRIVKELVRTFIVGSWDPEKSSGPGYPCTADDLPWTELENLEGREKYLESYEHFSALSTFNPDEMTHSELTSLVEAIGGTIGSLIFCAAAPPLRPFVPSPAKSSVSSAFDSIRSAPQSPHNMSTRDPLLENFSSVDNADALNVEDSSQLLNMISQETRAREDSLSMNNSLAPGISSVDDEAAVSQHLPFTVCSLNDGAASSPIQSFPGITPIGMALSPDNAAVVEKKKTGRTQHRGAKKKPLDSTLRGQENPKKKVKGKESDSTQMKRKVGDVIDTVGSPLKRRKEAGLRAISSNEAITVTRDSATQDSDPHAVLRRGARSRKAPVRADATPRYDNNQFCIDITVLVAILLESMAVPKLGFSVFETAVELSRNFLPLIVVEF</sequence>
<keyword evidence="3" id="KW-1185">Reference proteome</keyword>
<feature type="region of interest" description="Disordered" evidence="1">
    <location>
        <begin position="829"/>
        <end position="869"/>
    </location>
</feature>
<evidence type="ECO:0000313" key="3">
    <source>
        <dbReference type="Proteomes" id="UP001213000"/>
    </source>
</evidence>
<protein>
    <submittedName>
        <fullName evidence="2">Uncharacterized protein</fullName>
    </submittedName>
</protein>
<feature type="region of interest" description="Disordered" evidence="1">
    <location>
        <begin position="1"/>
        <end position="103"/>
    </location>
</feature>
<organism evidence="2 3">
    <name type="scientific">Leucocoprinus birnbaumii</name>
    <dbReference type="NCBI Taxonomy" id="56174"/>
    <lineage>
        <taxon>Eukaryota</taxon>
        <taxon>Fungi</taxon>
        <taxon>Dikarya</taxon>
        <taxon>Basidiomycota</taxon>
        <taxon>Agaricomycotina</taxon>
        <taxon>Agaricomycetes</taxon>
        <taxon>Agaricomycetidae</taxon>
        <taxon>Agaricales</taxon>
        <taxon>Agaricineae</taxon>
        <taxon>Agaricaceae</taxon>
        <taxon>Leucocoprinus</taxon>
    </lineage>
</organism>
<evidence type="ECO:0000313" key="2">
    <source>
        <dbReference type="EMBL" id="KAJ3576598.1"/>
    </source>
</evidence>
<feature type="compositionally biased region" description="Basic and acidic residues" evidence="1">
    <location>
        <begin position="853"/>
        <end position="865"/>
    </location>
</feature>
<feature type="compositionally biased region" description="Polar residues" evidence="1">
    <location>
        <begin position="83"/>
        <end position="94"/>
    </location>
</feature>
<comment type="caution">
    <text evidence="2">The sequence shown here is derived from an EMBL/GenBank/DDBJ whole genome shotgun (WGS) entry which is preliminary data.</text>
</comment>
<feature type="region of interest" description="Disordered" evidence="1">
    <location>
        <begin position="118"/>
        <end position="138"/>
    </location>
</feature>
<feature type="region of interest" description="Disordered" evidence="1">
    <location>
        <begin position="199"/>
        <end position="240"/>
    </location>
</feature>
<reference evidence="2" key="1">
    <citation type="submission" date="2022-07" db="EMBL/GenBank/DDBJ databases">
        <title>Genome Sequence of Leucocoprinus birnbaumii.</title>
        <authorList>
            <person name="Buettner E."/>
        </authorList>
    </citation>
    <scope>NUCLEOTIDE SEQUENCE</scope>
    <source>
        <strain evidence="2">VT141</strain>
    </source>
</reference>
<name>A0AAD5W247_9AGAR</name>
<gene>
    <name evidence="2" type="ORF">NP233_g334</name>
</gene>
<dbReference type="EMBL" id="JANIEX010000008">
    <property type="protein sequence ID" value="KAJ3576598.1"/>
    <property type="molecule type" value="Genomic_DNA"/>
</dbReference>
<feature type="compositionally biased region" description="Basic residues" evidence="1">
    <location>
        <begin position="917"/>
        <end position="928"/>
    </location>
</feature>
<dbReference type="Proteomes" id="UP001213000">
    <property type="component" value="Unassembled WGS sequence"/>
</dbReference>
<evidence type="ECO:0000256" key="1">
    <source>
        <dbReference type="SAM" id="MobiDB-lite"/>
    </source>
</evidence>
<accession>A0AAD5W247</accession>
<feature type="compositionally biased region" description="Low complexity" evidence="1">
    <location>
        <begin position="212"/>
        <end position="225"/>
    </location>
</feature>